<sequence length="173" mass="18986">MNSHFRKQFLEYCLAQKPDNGGFTLIELLIVIIIVGILSAIALPSFIQQSSKAKQVEAKLFVGSMNRAQQVYYLENTTFTNAVDNLGIGIKSQTDNYEYNISMSSSTIATNNGISKKGSLKSYVGVTFLKTLISDNTDYVAISILCESPAIGEGTQQTMALNQCPSNWIPLQK</sequence>
<dbReference type="GO" id="GO:0016020">
    <property type="term" value="C:membrane"/>
    <property type="evidence" value="ECO:0007669"/>
    <property type="project" value="UniProtKB-SubCell"/>
</dbReference>
<dbReference type="InterPro" id="IPR012902">
    <property type="entry name" value="N_methyl_site"/>
</dbReference>
<comment type="caution">
    <text evidence="7">The sequence shown here is derived from an EMBL/GenBank/DDBJ whole genome shotgun (WGS) entry which is preliminary data.</text>
</comment>
<dbReference type="PROSITE" id="PS00409">
    <property type="entry name" value="PROKAR_NTER_METHYL"/>
    <property type="match status" value="1"/>
</dbReference>
<dbReference type="EMBL" id="LJOY01000108">
    <property type="protein sequence ID" value="OBQ17893.1"/>
    <property type="molecule type" value="Genomic_DNA"/>
</dbReference>
<keyword evidence="5 6" id="KW-0472">Membrane</keyword>
<dbReference type="Proteomes" id="UP000092382">
    <property type="component" value="Unassembled WGS sequence"/>
</dbReference>
<accession>A0A1B7VHP1</accession>
<evidence type="ECO:0008006" key="9">
    <source>
        <dbReference type="Google" id="ProtNLM"/>
    </source>
</evidence>
<keyword evidence="4 6" id="KW-1133">Transmembrane helix</keyword>
<dbReference type="PANTHER" id="PTHR30093:SF44">
    <property type="entry name" value="TYPE II SECRETION SYSTEM CORE PROTEIN G"/>
    <property type="match status" value="1"/>
</dbReference>
<keyword evidence="3 6" id="KW-0812">Transmembrane</keyword>
<dbReference type="STRING" id="1803587.GCA_001593825_03730"/>
<dbReference type="NCBIfam" id="TIGR02532">
    <property type="entry name" value="IV_pilin_GFxxxE"/>
    <property type="match status" value="1"/>
</dbReference>
<evidence type="ECO:0000256" key="6">
    <source>
        <dbReference type="SAM" id="Phobius"/>
    </source>
</evidence>
<evidence type="ECO:0000256" key="1">
    <source>
        <dbReference type="ARBA" id="ARBA00004167"/>
    </source>
</evidence>
<keyword evidence="2" id="KW-0488">Methylation</keyword>
<evidence type="ECO:0000256" key="3">
    <source>
        <dbReference type="ARBA" id="ARBA00022692"/>
    </source>
</evidence>
<reference evidence="7 8" key="1">
    <citation type="submission" date="2015-09" db="EMBL/GenBank/DDBJ databases">
        <title>Whole genome shotgun sequence assembly of Aphanizomenon flos-aquae UKL13.</title>
        <authorList>
            <person name="Driscoll C."/>
        </authorList>
    </citation>
    <scope>NUCLEOTIDE SEQUENCE [LARGE SCALE GENOMIC DNA]</scope>
    <source>
        <strain evidence="7">MDT13</strain>
    </source>
</reference>
<evidence type="ECO:0000313" key="8">
    <source>
        <dbReference type="Proteomes" id="UP000092382"/>
    </source>
</evidence>
<dbReference type="SUPFAM" id="SSF54523">
    <property type="entry name" value="Pili subunits"/>
    <property type="match status" value="1"/>
</dbReference>
<evidence type="ECO:0000313" key="7">
    <source>
        <dbReference type="EMBL" id="OBQ17893.1"/>
    </source>
</evidence>
<gene>
    <name evidence="7" type="ORF">AN481_18640</name>
</gene>
<evidence type="ECO:0000256" key="5">
    <source>
        <dbReference type="ARBA" id="ARBA00023136"/>
    </source>
</evidence>
<evidence type="ECO:0000256" key="4">
    <source>
        <dbReference type="ARBA" id="ARBA00022989"/>
    </source>
</evidence>
<dbReference type="InterPro" id="IPR000983">
    <property type="entry name" value="Bac_GSPG_pilin"/>
</dbReference>
<comment type="subcellular location">
    <subcellularLocation>
        <location evidence="1">Membrane</location>
        <topology evidence="1">Single-pass membrane protein</topology>
    </subcellularLocation>
</comment>
<dbReference type="PANTHER" id="PTHR30093">
    <property type="entry name" value="GENERAL SECRETION PATHWAY PROTEIN G"/>
    <property type="match status" value="1"/>
</dbReference>
<name>A0A1B7VHP1_APHFL</name>
<feature type="transmembrane region" description="Helical" evidence="6">
    <location>
        <begin position="21"/>
        <end position="47"/>
    </location>
</feature>
<dbReference type="Pfam" id="PF16734">
    <property type="entry name" value="Pilin_GH"/>
    <property type="match status" value="1"/>
</dbReference>
<dbReference type="InterPro" id="IPR045584">
    <property type="entry name" value="Pilin-like"/>
</dbReference>
<evidence type="ECO:0000256" key="2">
    <source>
        <dbReference type="ARBA" id="ARBA00022481"/>
    </source>
</evidence>
<organism evidence="7 8">
    <name type="scientific">Aphanizomenon flos-aquae LD13</name>
    <dbReference type="NCBI Taxonomy" id="1710894"/>
    <lineage>
        <taxon>Bacteria</taxon>
        <taxon>Bacillati</taxon>
        <taxon>Cyanobacteriota</taxon>
        <taxon>Cyanophyceae</taxon>
        <taxon>Nostocales</taxon>
        <taxon>Aphanizomenonaceae</taxon>
        <taxon>Aphanizomenon</taxon>
    </lineage>
</organism>
<dbReference type="GO" id="GO:0015628">
    <property type="term" value="P:protein secretion by the type II secretion system"/>
    <property type="evidence" value="ECO:0007669"/>
    <property type="project" value="InterPro"/>
</dbReference>
<dbReference type="GO" id="GO:0015627">
    <property type="term" value="C:type II protein secretion system complex"/>
    <property type="evidence" value="ECO:0007669"/>
    <property type="project" value="InterPro"/>
</dbReference>
<dbReference type="PATRIC" id="fig|1710894.3.peg.3082"/>
<dbReference type="AlphaFoldDB" id="A0A1B7VHP1"/>
<dbReference type="Pfam" id="PF07963">
    <property type="entry name" value="N_methyl"/>
    <property type="match status" value="1"/>
</dbReference>
<protein>
    <recommendedName>
        <fullName evidence="9">Pesticin</fullName>
    </recommendedName>
</protein>
<dbReference type="Gene3D" id="3.30.700.10">
    <property type="entry name" value="Glycoprotein, Type 4 Pilin"/>
    <property type="match status" value="1"/>
</dbReference>
<proteinExistence type="predicted"/>
<dbReference type="PRINTS" id="PR00813">
    <property type="entry name" value="BCTERIALGSPG"/>
</dbReference>
<dbReference type="InterPro" id="IPR031975">
    <property type="entry name" value="Pilin_GH"/>
</dbReference>